<accession>A0ABN2YRS0</accession>
<keyword evidence="3" id="KW-1185">Reference proteome</keyword>
<protein>
    <recommendedName>
        <fullName evidence="4">Integral membrane protein</fullName>
    </recommendedName>
</protein>
<evidence type="ECO:0000256" key="1">
    <source>
        <dbReference type="SAM" id="Phobius"/>
    </source>
</evidence>
<keyword evidence="1" id="KW-0812">Transmembrane</keyword>
<evidence type="ECO:0000313" key="2">
    <source>
        <dbReference type="EMBL" id="GAA2130360.1"/>
    </source>
</evidence>
<keyword evidence="1" id="KW-0472">Membrane</keyword>
<dbReference type="Proteomes" id="UP001500102">
    <property type="component" value="Unassembled WGS sequence"/>
</dbReference>
<organism evidence="2 3">
    <name type="scientific">Arthrobacter humicola</name>
    <dbReference type="NCBI Taxonomy" id="409291"/>
    <lineage>
        <taxon>Bacteria</taxon>
        <taxon>Bacillati</taxon>
        <taxon>Actinomycetota</taxon>
        <taxon>Actinomycetes</taxon>
        <taxon>Micrococcales</taxon>
        <taxon>Micrococcaceae</taxon>
        <taxon>Arthrobacter</taxon>
    </lineage>
</organism>
<proteinExistence type="predicted"/>
<name>A0ABN2YRS0_9MICC</name>
<feature type="transmembrane region" description="Helical" evidence="1">
    <location>
        <begin position="55"/>
        <end position="73"/>
    </location>
</feature>
<keyword evidence="1" id="KW-1133">Transmembrane helix</keyword>
<feature type="transmembrane region" description="Helical" evidence="1">
    <location>
        <begin position="33"/>
        <end position="50"/>
    </location>
</feature>
<evidence type="ECO:0008006" key="4">
    <source>
        <dbReference type="Google" id="ProtNLM"/>
    </source>
</evidence>
<reference evidence="2 3" key="1">
    <citation type="journal article" date="2019" name="Int. J. Syst. Evol. Microbiol.">
        <title>The Global Catalogue of Microorganisms (GCM) 10K type strain sequencing project: providing services to taxonomists for standard genome sequencing and annotation.</title>
        <authorList>
            <consortium name="The Broad Institute Genomics Platform"/>
            <consortium name="The Broad Institute Genome Sequencing Center for Infectious Disease"/>
            <person name="Wu L."/>
            <person name="Ma J."/>
        </authorList>
    </citation>
    <scope>NUCLEOTIDE SEQUENCE [LARGE SCALE GENOMIC DNA]</scope>
    <source>
        <strain evidence="2 3">JCM 15921</strain>
    </source>
</reference>
<gene>
    <name evidence="2" type="ORF">GCM10009825_11290</name>
</gene>
<evidence type="ECO:0000313" key="3">
    <source>
        <dbReference type="Proteomes" id="UP001500102"/>
    </source>
</evidence>
<dbReference type="EMBL" id="BAAAQB010000012">
    <property type="protein sequence ID" value="GAA2130360.1"/>
    <property type="molecule type" value="Genomic_DNA"/>
</dbReference>
<comment type="caution">
    <text evidence="2">The sequence shown here is derived from an EMBL/GenBank/DDBJ whole genome shotgun (WGS) entry which is preliminary data.</text>
</comment>
<sequence length="119" mass="12350">MLVLFAVAVTACGLAESFSLIVRSPTDAEGHGLVFLGSTAFAAAAVWARLRRRPLWVSILTALPAVVVGGLSAENPDGLYAHLAGLFLVPAALSAMLADLLFPDPQILPAWDAEADPAN</sequence>
<feature type="transmembrane region" description="Helical" evidence="1">
    <location>
        <begin position="79"/>
        <end position="102"/>
    </location>
</feature>